<dbReference type="CDD" id="cd17393">
    <property type="entry name" value="MFS_MosC_like"/>
    <property type="match status" value="1"/>
</dbReference>
<dbReference type="InterPro" id="IPR036259">
    <property type="entry name" value="MFS_trans_sf"/>
</dbReference>
<organism evidence="8 9">
    <name type="scientific">Nocardioides iriomotensis</name>
    <dbReference type="NCBI Taxonomy" id="715784"/>
    <lineage>
        <taxon>Bacteria</taxon>
        <taxon>Bacillati</taxon>
        <taxon>Actinomycetota</taxon>
        <taxon>Actinomycetes</taxon>
        <taxon>Propionibacteriales</taxon>
        <taxon>Nocardioidaceae</taxon>
        <taxon>Nocardioides</taxon>
    </lineage>
</organism>
<gene>
    <name evidence="8" type="ORF">ETU37_13600</name>
</gene>
<dbReference type="Gene3D" id="1.20.1250.20">
    <property type="entry name" value="MFS general substrate transporter like domains"/>
    <property type="match status" value="2"/>
</dbReference>
<feature type="domain" description="Major facilitator superfamily (MFS) profile" evidence="7">
    <location>
        <begin position="210"/>
        <end position="411"/>
    </location>
</feature>
<accession>A0A4Q5IZY6</accession>
<reference evidence="8 9" key="1">
    <citation type="submission" date="2019-01" db="EMBL/GenBank/DDBJ databases">
        <title>Nocardioides guangzhouensis sp. nov., an actinobacterium isolated from soil.</title>
        <authorList>
            <person name="Fu Y."/>
            <person name="Cai Y."/>
            <person name="Lin Z."/>
            <person name="Chen P."/>
        </authorList>
    </citation>
    <scope>NUCLEOTIDE SEQUENCE [LARGE SCALE GENOMIC DNA]</scope>
    <source>
        <strain evidence="8 9">NBRC 105384</strain>
    </source>
</reference>
<dbReference type="InterPro" id="IPR020846">
    <property type="entry name" value="MFS_dom"/>
</dbReference>
<dbReference type="InterPro" id="IPR011701">
    <property type="entry name" value="MFS"/>
</dbReference>
<feature type="transmembrane region" description="Helical" evidence="6">
    <location>
        <begin position="300"/>
        <end position="318"/>
    </location>
</feature>
<evidence type="ECO:0000256" key="6">
    <source>
        <dbReference type="SAM" id="Phobius"/>
    </source>
</evidence>
<feature type="transmembrane region" description="Helical" evidence="6">
    <location>
        <begin position="45"/>
        <end position="67"/>
    </location>
</feature>
<feature type="transmembrane region" description="Helical" evidence="6">
    <location>
        <begin position="164"/>
        <end position="182"/>
    </location>
</feature>
<dbReference type="InterPro" id="IPR051788">
    <property type="entry name" value="MFS_Transporter"/>
</dbReference>
<comment type="subcellular location">
    <subcellularLocation>
        <location evidence="1">Cell membrane</location>
        <topology evidence="1">Multi-pass membrane protein</topology>
    </subcellularLocation>
</comment>
<dbReference type="Proteomes" id="UP000291189">
    <property type="component" value="Unassembled WGS sequence"/>
</dbReference>
<keyword evidence="2 6" id="KW-0812">Transmembrane</keyword>
<feature type="transmembrane region" description="Helical" evidence="6">
    <location>
        <begin position="12"/>
        <end position="33"/>
    </location>
</feature>
<proteinExistence type="predicted"/>
<feature type="transmembrane region" description="Helical" evidence="6">
    <location>
        <begin position="79"/>
        <end position="111"/>
    </location>
</feature>
<keyword evidence="3 6" id="KW-1133">Transmembrane helix</keyword>
<dbReference type="Pfam" id="PF07690">
    <property type="entry name" value="MFS_1"/>
    <property type="match status" value="1"/>
</dbReference>
<name>A0A4Q5IZY6_9ACTN</name>
<sequence length="411" mass="41183">MSSTHTQAAKVAVSGVFVLNGLAFASWVSRVPAIRDTLSLTPGQVGLLLLCLSAGTAIALPISGVVVHRLGPARTVATMAAVVTLGLLVMSAGLVTVAIPLVAAGMVVYGIGTSTWDVAMNVEAADVERRLGRTIMPRFHAGFSAGTVTGALLGAAAARVGIDLPYQLIGTAFVVLAVVPLVTRWFTPVPEEDPHAEPKPSALVAWREPRTLMIGLVVLAFALSEGIANDWVALALVDGHDAGESLAAFGYALFVSAMTVGRLFGGSVVERVGRVGTLRVTGLLVTAGVAVVVLSPGLPGAMVGAVLWGIGASLGFPLGMSAAADDEHRAAARVAVVSSIGYAAFLGGPPLVGLLADHLGVLQAIVVAAVAGIAGALLAKATAPTSPPGPTAPGPTGPTSPGEAAADRRLA</sequence>
<feature type="compositionally biased region" description="Pro residues" evidence="5">
    <location>
        <begin position="385"/>
        <end position="398"/>
    </location>
</feature>
<dbReference type="AlphaFoldDB" id="A0A4Q5IZY6"/>
<evidence type="ECO:0000256" key="2">
    <source>
        <dbReference type="ARBA" id="ARBA00022692"/>
    </source>
</evidence>
<evidence type="ECO:0000256" key="1">
    <source>
        <dbReference type="ARBA" id="ARBA00004651"/>
    </source>
</evidence>
<feature type="transmembrane region" description="Helical" evidence="6">
    <location>
        <begin position="360"/>
        <end position="379"/>
    </location>
</feature>
<dbReference type="RefSeq" id="WP_129987868.1">
    <property type="nucleotide sequence ID" value="NZ_SDPU01000023.1"/>
</dbReference>
<feature type="transmembrane region" description="Helical" evidence="6">
    <location>
        <begin position="276"/>
        <end position="294"/>
    </location>
</feature>
<protein>
    <submittedName>
        <fullName evidence="8">MFS transporter</fullName>
    </submittedName>
</protein>
<dbReference type="PROSITE" id="PS50850">
    <property type="entry name" value="MFS"/>
    <property type="match status" value="1"/>
</dbReference>
<keyword evidence="4 6" id="KW-0472">Membrane</keyword>
<dbReference type="GO" id="GO:0022857">
    <property type="term" value="F:transmembrane transporter activity"/>
    <property type="evidence" value="ECO:0007669"/>
    <property type="project" value="InterPro"/>
</dbReference>
<evidence type="ECO:0000313" key="9">
    <source>
        <dbReference type="Proteomes" id="UP000291189"/>
    </source>
</evidence>
<evidence type="ECO:0000256" key="4">
    <source>
        <dbReference type="ARBA" id="ARBA00023136"/>
    </source>
</evidence>
<evidence type="ECO:0000256" key="3">
    <source>
        <dbReference type="ARBA" id="ARBA00022989"/>
    </source>
</evidence>
<dbReference type="PANTHER" id="PTHR23514:SF13">
    <property type="entry name" value="INNER MEMBRANE PROTEIN YBJJ"/>
    <property type="match status" value="1"/>
</dbReference>
<feature type="transmembrane region" description="Helical" evidence="6">
    <location>
        <begin position="246"/>
        <end position="264"/>
    </location>
</feature>
<dbReference type="EMBL" id="SDPU01000023">
    <property type="protein sequence ID" value="RYU11593.1"/>
    <property type="molecule type" value="Genomic_DNA"/>
</dbReference>
<evidence type="ECO:0000313" key="8">
    <source>
        <dbReference type="EMBL" id="RYU11593.1"/>
    </source>
</evidence>
<evidence type="ECO:0000259" key="7">
    <source>
        <dbReference type="PROSITE" id="PS50850"/>
    </source>
</evidence>
<keyword evidence="9" id="KW-1185">Reference proteome</keyword>
<feature type="region of interest" description="Disordered" evidence="5">
    <location>
        <begin position="384"/>
        <end position="411"/>
    </location>
</feature>
<evidence type="ECO:0000256" key="5">
    <source>
        <dbReference type="SAM" id="MobiDB-lite"/>
    </source>
</evidence>
<dbReference type="GO" id="GO:0005886">
    <property type="term" value="C:plasma membrane"/>
    <property type="evidence" value="ECO:0007669"/>
    <property type="project" value="UniProtKB-SubCell"/>
</dbReference>
<feature type="transmembrane region" description="Helical" evidence="6">
    <location>
        <begin position="330"/>
        <end position="348"/>
    </location>
</feature>
<dbReference type="PANTHER" id="PTHR23514">
    <property type="entry name" value="BYPASS OF STOP CODON PROTEIN 6"/>
    <property type="match status" value="1"/>
</dbReference>
<dbReference type="SUPFAM" id="SSF103473">
    <property type="entry name" value="MFS general substrate transporter"/>
    <property type="match status" value="1"/>
</dbReference>
<feature type="transmembrane region" description="Helical" evidence="6">
    <location>
        <begin position="139"/>
        <end position="158"/>
    </location>
</feature>
<dbReference type="OrthoDB" id="9809599at2"/>
<comment type="caution">
    <text evidence="8">The sequence shown here is derived from an EMBL/GenBank/DDBJ whole genome shotgun (WGS) entry which is preliminary data.</text>
</comment>